<dbReference type="EMBL" id="AP019791">
    <property type="protein sequence ID" value="BBL80970.1"/>
    <property type="molecule type" value="Genomic_DNA"/>
</dbReference>
<protein>
    <recommendedName>
        <fullName evidence="7">PDGLE domain-containing protein</fullName>
    </recommendedName>
</protein>
<gene>
    <name evidence="8" type="ORF">RxyAA322_28240</name>
</gene>
<feature type="transmembrane region" description="Helical" evidence="6">
    <location>
        <begin position="80"/>
        <end position="101"/>
    </location>
</feature>
<dbReference type="AlphaFoldDB" id="A0A510HLT9"/>
<comment type="subcellular location">
    <subcellularLocation>
        <location evidence="1">Cell membrane</location>
    </subcellularLocation>
</comment>
<evidence type="ECO:0000313" key="8">
    <source>
        <dbReference type="EMBL" id="BBL80970.1"/>
    </source>
</evidence>
<evidence type="ECO:0000256" key="3">
    <source>
        <dbReference type="ARBA" id="ARBA00022692"/>
    </source>
</evidence>
<dbReference type="Proteomes" id="UP000318065">
    <property type="component" value="Chromosome"/>
</dbReference>
<evidence type="ECO:0000313" key="9">
    <source>
        <dbReference type="Proteomes" id="UP000318065"/>
    </source>
</evidence>
<keyword evidence="2" id="KW-1003">Cell membrane</keyword>
<sequence length="117" mass="11888">MGPSAGRSTVAFVLAGLAVTLLIAVVLSNFAAGTPDALQRAIIESACRGAPDEEACLARHEGDPVLKIAPRALLDYRVTWLSGLVGVAATFLVGAGIVALLRISGGPRGGTSGHRLE</sequence>
<evidence type="ECO:0000256" key="4">
    <source>
        <dbReference type="ARBA" id="ARBA00022989"/>
    </source>
</evidence>
<keyword evidence="5 6" id="KW-0472">Membrane</keyword>
<organism evidence="8 9">
    <name type="scientific">Rubrobacter xylanophilus</name>
    <dbReference type="NCBI Taxonomy" id="49319"/>
    <lineage>
        <taxon>Bacteria</taxon>
        <taxon>Bacillati</taxon>
        <taxon>Actinomycetota</taxon>
        <taxon>Rubrobacteria</taxon>
        <taxon>Rubrobacterales</taxon>
        <taxon>Rubrobacteraceae</taxon>
        <taxon>Rubrobacter</taxon>
    </lineage>
</organism>
<keyword evidence="4 6" id="KW-1133">Transmembrane helix</keyword>
<evidence type="ECO:0000256" key="6">
    <source>
        <dbReference type="SAM" id="Phobius"/>
    </source>
</evidence>
<evidence type="ECO:0000256" key="5">
    <source>
        <dbReference type="ARBA" id="ARBA00023136"/>
    </source>
</evidence>
<feature type="transmembrane region" description="Helical" evidence="6">
    <location>
        <begin position="12"/>
        <end position="32"/>
    </location>
</feature>
<evidence type="ECO:0000259" key="7">
    <source>
        <dbReference type="Pfam" id="PF13190"/>
    </source>
</evidence>
<feature type="domain" description="PDGLE" evidence="7">
    <location>
        <begin position="12"/>
        <end position="102"/>
    </location>
</feature>
<dbReference type="RefSeq" id="WP_325167250.1">
    <property type="nucleotide sequence ID" value="NZ_AP019791.1"/>
</dbReference>
<keyword evidence="3 6" id="KW-0812">Transmembrane</keyword>
<name>A0A510HLT9_9ACTN</name>
<dbReference type="Pfam" id="PF13190">
    <property type="entry name" value="PDGLE"/>
    <property type="match status" value="1"/>
</dbReference>
<keyword evidence="9" id="KW-1185">Reference proteome</keyword>
<evidence type="ECO:0000256" key="2">
    <source>
        <dbReference type="ARBA" id="ARBA00022475"/>
    </source>
</evidence>
<dbReference type="InterPro" id="IPR025937">
    <property type="entry name" value="PDGLE_dom"/>
</dbReference>
<accession>A0A510HLT9</accession>
<reference evidence="8" key="1">
    <citation type="journal article" date="2019" name="Microbiol. Resour. Announc.">
        <title>Complete Genome Sequence of Rubrobacter xylanophilus Strain AA3-22, Isolated from Arima Onsen in Japan.</title>
        <authorList>
            <person name="Tomariguchi N."/>
            <person name="Miyazaki K."/>
        </authorList>
    </citation>
    <scope>NUCLEOTIDE SEQUENCE [LARGE SCALE GENOMIC DNA]</scope>
    <source>
        <strain evidence="8">AA3-22</strain>
    </source>
</reference>
<dbReference type="GO" id="GO:0005886">
    <property type="term" value="C:plasma membrane"/>
    <property type="evidence" value="ECO:0007669"/>
    <property type="project" value="UniProtKB-SubCell"/>
</dbReference>
<proteinExistence type="predicted"/>
<evidence type="ECO:0000256" key="1">
    <source>
        <dbReference type="ARBA" id="ARBA00004236"/>
    </source>
</evidence>